<keyword evidence="1" id="KW-0812">Transmembrane</keyword>
<name>A0ABT9QLJ4_9ACTN</name>
<dbReference type="EMBL" id="JAUSQU010000001">
    <property type="protein sequence ID" value="MDP9847637.1"/>
    <property type="molecule type" value="Genomic_DNA"/>
</dbReference>
<comment type="caution">
    <text evidence="2">The sequence shown here is derived from an EMBL/GenBank/DDBJ whole genome shotgun (WGS) entry which is preliminary data.</text>
</comment>
<organism evidence="2 3">
    <name type="scientific">Streptosporangium lutulentum</name>
    <dbReference type="NCBI Taxonomy" id="1461250"/>
    <lineage>
        <taxon>Bacteria</taxon>
        <taxon>Bacillati</taxon>
        <taxon>Actinomycetota</taxon>
        <taxon>Actinomycetes</taxon>
        <taxon>Streptosporangiales</taxon>
        <taxon>Streptosporangiaceae</taxon>
        <taxon>Streptosporangium</taxon>
    </lineage>
</organism>
<dbReference type="RefSeq" id="WP_307564708.1">
    <property type="nucleotide sequence ID" value="NZ_JAUSQU010000001.1"/>
</dbReference>
<dbReference type="InterPro" id="IPR047789">
    <property type="entry name" value="CU044_5270-like"/>
</dbReference>
<dbReference type="Proteomes" id="UP001225356">
    <property type="component" value="Unassembled WGS sequence"/>
</dbReference>
<keyword evidence="3" id="KW-1185">Reference proteome</keyword>
<evidence type="ECO:0008006" key="4">
    <source>
        <dbReference type="Google" id="ProtNLM"/>
    </source>
</evidence>
<evidence type="ECO:0000256" key="1">
    <source>
        <dbReference type="SAM" id="Phobius"/>
    </source>
</evidence>
<sequence length="309" mass="33617">MDDLHEIGTLLAKPEPSRDVIDRRRHQLQNAMRRTPVRRRRIGWLTGGLALTAVAAAVAVVVASGATLPTGSPGGPPVAAQQQSARQVLLVAAAIAERIPEGSGKYWHVTVTRKDDNGRVSEKRREEYWFQRNGQTWIRGLGLKGEGKIQHFTGPQPFRLGPLETSFEKLRKLPTDPAALQAALRTEIADGVRRGDIRTSAGEPSADDRNDFVFEALTSLISQVPVSSEVRAAAFRAIASLPNVQSLGAVEGGHGLQVSLSSEQVRLVVDPETSWVRDTNFYVPQGGGRLFLMDGTASIVAEWTDHLPE</sequence>
<dbReference type="NCBIfam" id="NF038083">
    <property type="entry name" value="CU044_5270_fam"/>
    <property type="match status" value="1"/>
</dbReference>
<evidence type="ECO:0000313" key="2">
    <source>
        <dbReference type="EMBL" id="MDP9847637.1"/>
    </source>
</evidence>
<gene>
    <name evidence="2" type="ORF">J2853_006848</name>
</gene>
<accession>A0ABT9QLJ4</accession>
<proteinExistence type="predicted"/>
<feature type="transmembrane region" description="Helical" evidence="1">
    <location>
        <begin position="42"/>
        <end position="63"/>
    </location>
</feature>
<reference evidence="2 3" key="1">
    <citation type="submission" date="2023-07" db="EMBL/GenBank/DDBJ databases">
        <title>Sequencing the genomes of 1000 actinobacteria strains.</title>
        <authorList>
            <person name="Klenk H.-P."/>
        </authorList>
    </citation>
    <scope>NUCLEOTIDE SEQUENCE [LARGE SCALE GENOMIC DNA]</scope>
    <source>
        <strain evidence="2 3">DSM 46740</strain>
    </source>
</reference>
<protein>
    <recommendedName>
        <fullName evidence="4">CU044_5270 family protein</fullName>
    </recommendedName>
</protein>
<keyword evidence="1" id="KW-1133">Transmembrane helix</keyword>
<keyword evidence="1" id="KW-0472">Membrane</keyword>
<evidence type="ECO:0000313" key="3">
    <source>
        <dbReference type="Proteomes" id="UP001225356"/>
    </source>
</evidence>